<dbReference type="Pfam" id="PF00719">
    <property type="entry name" value="Pyrophosphatase"/>
    <property type="match status" value="1"/>
</dbReference>
<dbReference type="InterPro" id="IPR008162">
    <property type="entry name" value="Pyrophosphatase"/>
</dbReference>
<reference evidence="6 7" key="1">
    <citation type="journal article" date="2016" name="Nat. Commun.">
        <title>Thousands of microbial genomes shed light on interconnected biogeochemical processes in an aquifer system.</title>
        <authorList>
            <person name="Anantharaman K."/>
            <person name="Brown C.T."/>
            <person name="Hug L.A."/>
            <person name="Sharon I."/>
            <person name="Castelle C.J."/>
            <person name="Probst A.J."/>
            <person name="Thomas B.C."/>
            <person name="Singh A."/>
            <person name="Wilkins M.J."/>
            <person name="Karaoz U."/>
            <person name="Brodie E.L."/>
            <person name="Williams K.H."/>
            <person name="Hubbard S.S."/>
            <person name="Banfield J.F."/>
        </authorList>
    </citation>
    <scope>NUCLEOTIDE SEQUENCE [LARGE SCALE GENOMIC DNA]</scope>
</reference>
<evidence type="ECO:0000256" key="1">
    <source>
        <dbReference type="ARBA" id="ARBA00001946"/>
    </source>
</evidence>
<dbReference type="SUPFAM" id="SSF50324">
    <property type="entry name" value="Inorganic pyrophosphatase"/>
    <property type="match status" value="1"/>
</dbReference>
<gene>
    <name evidence="6" type="ORF">A2368_02145</name>
</gene>
<keyword evidence="4" id="KW-0378">Hydrolase</keyword>
<evidence type="ECO:0000313" key="7">
    <source>
        <dbReference type="Proteomes" id="UP000176682"/>
    </source>
</evidence>
<evidence type="ECO:0000313" key="6">
    <source>
        <dbReference type="EMBL" id="OGD78691.1"/>
    </source>
</evidence>
<dbReference type="GO" id="GO:0005737">
    <property type="term" value="C:cytoplasm"/>
    <property type="evidence" value="ECO:0007669"/>
    <property type="project" value="InterPro"/>
</dbReference>
<dbReference type="GO" id="GO:0006796">
    <property type="term" value="P:phosphate-containing compound metabolic process"/>
    <property type="evidence" value="ECO:0007669"/>
    <property type="project" value="InterPro"/>
</dbReference>
<dbReference type="GO" id="GO:0004427">
    <property type="term" value="F:inorganic diphosphate phosphatase activity"/>
    <property type="evidence" value="ECO:0007669"/>
    <property type="project" value="UniProtKB-EC"/>
</dbReference>
<comment type="caution">
    <text evidence="6">The sequence shown here is derived from an EMBL/GenBank/DDBJ whole genome shotgun (WGS) entry which is preliminary data.</text>
</comment>
<evidence type="ECO:0000256" key="2">
    <source>
        <dbReference type="ARBA" id="ARBA00012146"/>
    </source>
</evidence>
<dbReference type="EC" id="3.6.1.1" evidence="2"/>
<keyword evidence="3" id="KW-0479">Metal-binding</keyword>
<proteinExistence type="predicted"/>
<keyword evidence="5" id="KW-0460">Magnesium</keyword>
<dbReference type="EMBL" id="MFAM01000039">
    <property type="protein sequence ID" value="OGD78691.1"/>
    <property type="molecule type" value="Genomic_DNA"/>
</dbReference>
<dbReference type="AlphaFoldDB" id="A0A1F5FGH3"/>
<organism evidence="6 7">
    <name type="scientific">Candidatus Collierbacteria bacterium RIFOXYB1_FULL_49_13</name>
    <dbReference type="NCBI Taxonomy" id="1817728"/>
    <lineage>
        <taxon>Bacteria</taxon>
        <taxon>Candidatus Collieribacteriota</taxon>
    </lineage>
</organism>
<dbReference type="Gene3D" id="3.90.80.10">
    <property type="entry name" value="Inorganic pyrophosphatase"/>
    <property type="match status" value="1"/>
</dbReference>
<dbReference type="Proteomes" id="UP000176682">
    <property type="component" value="Unassembled WGS sequence"/>
</dbReference>
<comment type="cofactor">
    <cofactor evidence="1">
        <name>Mg(2+)</name>
        <dbReference type="ChEBI" id="CHEBI:18420"/>
    </cofactor>
</comment>
<protein>
    <recommendedName>
        <fullName evidence="2">inorganic diphosphatase</fullName>
        <ecNumber evidence="2">3.6.1.1</ecNumber>
    </recommendedName>
</protein>
<evidence type="ECO:0000256" key="3">
    <source>
        <dbReference type="ARBA" id="ARBA00022723"/>
    </source>
</evidence>
<sequence>MKTESLLICEKLLAKTVKVKIDRPMGSKHPKWGFVYGVNYGYLEDVLAPDGEGLDVYVLKVNEPVDEFEGVVVAIVHRLDNDDDKLVVLPEGESVTDEEIEKSVEFQEKWFKHEIVRKSI</sequence>
<dbReference type="InterPro" id="IPR036649">
    <property type="entry name" value="Pyrophosphatase_sf"/>
</dbReference>
<name>A0A1F5FGH3_9BACT</name>
<evidence type="ECO:0000256" key="4">
    <source>
        <dbReference type="ARBA" id="ARBA00022801"/>
    </source>
</evidence>
<evidence type="ECO:0000256" key="5">
    <source>
        <dbReference type="ARBA" id="ARBA00022842"/>
    </source>
</evidence>
<dbReference type="GO" id="GO:0000287">
    <property type="term" value="F:magnesium ion binding"/>
    <property type="evidence" value="ECO:0007669"/>
    <property type="project" value="InterPro"/>
</dbReference>
<accession>A0A1F5FGH3</accession>